<dbReference type="Pfam" id="PF16687">
    <property type="entry name" value="ELYS-bb"/>
    <property type="match status" value="1"/>
</dbReference>
<name>A0ABQ7PTN3_PLUXY</name>
<dbReference type="PANTHER" id="PTHR21583:SF8">
    <property type="entry name" value="PROTEIN ELYS"/>
    <property type="match status" value="1"/>
</dbReference>
<evidence type="ECO:0000313" key="3">
    <source>
        <dbReference type="Proteomes" id="UP000823941"/>
    </source>
</evidence>
<dbReference type="EMBL" id="JAHIBW010000029">
    <property type="protein sequence ID" value="KAG7296338.1"/>
    <property type="molecule type" value="Genomic_DNA"/>
</dbReference>
<feature type="domain" description="ELYS beta-propeller" evidence="1">
    <location>
        <begin position="60"/>
        <end position="258"/>
    </location>
</feature>
<organism evidence="2 3">
    <name type="scientific">Plutella xylostella</name>
    <name type="common">Diamondback moth</name>
    <name type="synonym">Plutella maculipennis</name>
    <dbReference type="NCBI Taxonomy" id="51655"/>
    <lineage>
        <taxon>Eukaryota</taxon>
        <taxon>Metazoa</taxon>
        <taxon>Ecdysozoa</taxon>
        <taxon>Arthropoda</taxon>
        <taxon>Hexapoda</taxon>
        <taxon>Insecta</taxon>
        <taxon>Pterygota</taxon>
        <taxon>Neoptera</taxon>
        <taxon>Endopterygota</taxon>
        <taxon>Lepidoptera</taxon>
        <taxon>Glossata</taxon>
        <taxon>Ditrysia</taxon>
        <taxon>Yponomeutoidea</taxon>
        <taxon>Plutellidae</taxon>
        <taxon>Plutella</taxon>
    </lineage>
</organism>
<evidence type="ECO:0000313" key="2">
    <source>
        <dbReference type="EMBL" id="KAG7296338.1"/>
    </source>
</evidence>
<gene>
    <name evidence="2" type="ORF">JYU34_021476</name>
</gene>
<comment type="caution">
    <text evidence="2">The sequence shown here is derived from an EMBL/GenBank/DDBJ whole genome shotgun (WGS) entry which is preliminary data.</text>
</comment>
<protein>
    <recommendedName>
        <fullName evidence="1">ELYS beta-propeller domain-containing protein</fullName>
    </recommendedName>
</protein>
<evidence type="ECO:0000259" key="1">
    <source>
        <dbReference type="Pfam" id="PF16687"/>
    </source>
</evidence>
<dbReference type="InterPro" id="IPR052620">
    <property type="entry name" value="ELYS/MEL-28_NucAsmblyFactor"/>
</dbReference>
<sequence length="402" mass="45230">MVNVTFLPMNAVPQIEEQRELAIENDDHLAILLNENSIVDGQYLFHNPDGSIRMKAKRDHVRVSTMQYIPQLGSLAIGFNFGAFQIWNLMTLELEFTSQVNVECLPVTHFGFQEPCDDPRAFCYLWAVYSVADRFEEQEFPLAVMHSLTYQGKRLLDDGQYLYQDFSTSTIRFQMELSSLEGGAAGGRCVSCRTHSIATSLGEDGEDNVLNLVQLVWECWGSGAPHHAALLFDLDQWYKAQMPSTYPLQSSPFTHACALPLDRTHVLGAALCAPSVAPYASAHRLEEHFYPNSLSYSKFLVTRTHVLCAIVAPYASAHRLEEHFYPNLLSYICILHYILPLERTHVLGAPSVAPYASAHRLEEHFYPNSLSYICILHYILPLDRTHVLGAALCAPSVAPFFV</sequence>
<proteinExistence type="predicted"/>
<dbReference type="PANTHER" id="PTHR21583">
    <property type="entry name" value="ELYS PROTEIN"/>
    <property type="match status" value="1"/>
</dbReference>
<dbReference type="InterPro" id="IPR032040">
    <property type="entry name" value="ELYS-bb"/>
</dbReference>
<keyword evidence="3" id="KW-1185">Reference proteome</keyword>
<dbReference type="Proteomes" id="UP000823941">
    <property type="component" value="Chromosome 29"/>
</dbReference>
<accession>A0ABQ7PTN3</accession>
<reference evidence="2 3" key="1">
    <citation type="submission" date="2021-06" db="EMBL/GenBank/DDBJ databases">
        <title>A haploid diamondback moth (Plutella xylostella L.) genome assembly resolves 31 chromosomes and identifies a diamide resistance mutation.</title>
        <authorList>
            <person name="Ward C.M."/>
            <person name="Perry K.D."/>
            <person name="Baker G."/>
            <person name="Powis K."/>
            <person name="Heckel D.G."/>
            <person name="Baxter S.W."/>
        </authorList>
    </citation>
    <scope>NUCLEOTIDE SEQUENCE [LARGE SCALE GENOMIC DNA]</scope>
    <source>
        <strain evidence="2 3">LV</strain>
        <tissue evidence="2">Single pupa</tissue>
    </source>
</reference>